<accession>Q1K2R2</accession>
<feature type="DNA-binding region" description="H-T-H motif" evidence="2">
    <location>
        <begin position="33"/>
        <end position="52"/>
    </location>
</feature>
<dbReference type="GO" id="GO:0003677">
    <property type="term" value="F:DNA binding"/>
    <property type="evidence" value="ECO:0007669"/>
    <property type="project" value="UniProtKB-UniRule"/>
</dbReference>
<organism evidence="4 5">
    <name type="scientific">Desulfuromonas acetoxidans (strain DSM 684 / 11070)</name>
    <dbReference type="NCBI Taxonomy" id="281689"/>
    <lineage>
        <taxon>Bacteria</taxon>
        <taxon>Pseudomonadati</taxon>
        <taxon>Thermodesulfobacteriota</taxon>
        <taxon>Desulfuromonadia</taxon>
        <taxon>Desulfuromonadales</taxon>
        <taxon>Desulfuromonadaceae</taxon>
        <taxon>Desulfuromonas</taxon>
    </lineage>
</organism>
<name>Q1K2R2_DESA6</name>
<dbReference type="PRINTS" id="PR00455">
    <property type="entry name" value="HTHTETR"/>
</dbReference>
<dbReference type="Pfam" id="PF00440">
    <property type="entry name" value="TetR_N"/>
    <property type="match status" value="1"/>
</dbReference>
<proteinExistence type="predicted"/>
<protein>
    <submittedName>
        <fullName evidence="4">Transcriptional regulator, TetR family</fullName>
    </submittedName>
</protein>
<evidence type="ECO:0000313" key="4">
    <source>
        <dbReference type="EMBL" id="EAT16819.1"/>
    </source>
</evidence>
<evidence type="ECO:0000256" key="1">
    <source>
        <dbReference type="ARBA" id="ARBA00023125"/>
    </source>
</evidence>
<dbReference type="OrthoDB" id="6430772at2"/>
<dbReference type="SUPFAM" id="SSF48498">
    <property type="entry name" value="Tetracyclin repressor-like, C-terminal domain"/>
    <property type="match status" value="1"/>
</dbReference>
<evidence type="ECO:0000313" key="5">
    <source>
        <dbReference type="Proteomes" id="UP000005695"/>
    </source>
</evidence>
<dbReference type="PANTHER" id="PTHR43479:SF11">
    <property type="entry name" value="ACREF_ENVCD OPERON REPRESSOR-RELATED"/>
    <property type="match status" value="1"/>
</dbReference>
<dbReference type="Gene3D" id="1.10.10.60">
    <property type="entry name" value="Homeodomain-like"/>
    <property type="match status" value="1"/>
</dbReference>
<dbReference type="AlphaFoldDB" id="Q1K2R2"/>
<dbReference type="InterPro" id="IPR050624">
    <property type="entry name" value="HTH-type_Tx_Regulator"/>
</dbReference>
<reference evidence="4" key="2">
    <citation type="submission" date="2006-05" db="EMBL/GenBank/DDBJ databases">
        <title>Sequencing of the draft genome and assembly of Desulfuromonas acetoxidans DSM 684.</title>
        <authorList>
            <consortium name="US DOE Joint Genome Institute (JGI-PGF)"/>
            <person name="Copeland A."/>
            <person name="Lucas S."/>
            <person name="Lapidus A."/>
            <person name="Barry K."/>
            <person name="Detter J.C."/>
            <person name="Glavina del Rio T."/>
            <person name="Hammon N."/>
            <person name="Israni S."/>
            <person name="Dalin E."/>
            <person name="Tice H."/>
            <person name="Bruce D."/>
            <person name="Pitluck S."/>
            <person name="Richardson P."/>
        </authorList>
    </citation>
    <scope>NUCLEOTIDE SEQUENCE [LARGE SCALE GENOMIC DNA]</scope>
    <source>
        <strain evidence="4">DSM 684</strain>
    </source>
</reference>
<dbReference type="InterPro" id="IPR036271">
    <property type="entry name" value="Tet_transcr_reg_TetR-rel_C_sf"/>
</dbReference>
<gene>
    <name evidence="4" type="ORF">Dace_2071</name>
</gene>
<dbReference type="InterPro" id="IPR009057">
    <property type="entry name" value="Homeodomain-like_sf"/>
</dbReference>
<feature type="domain" description="HTH tetR-type" evidence="3">
    <location>
        <begin position="10"/>
        <end position="70"/>
    </location>
</feature>
<evidence type="ECO:0000259" key="3">
    <source>
        <dbReference type="PROSITE" id="PS50977"/>
    </source>
</evidence>
<dbReference type="RefSeq" id="WP_005998273.1">
    <property type="nucleotide sequence ID" value="NZ_AAEW02000003.1"/>
</dbReference>
<comment type="caution">
    <text evidence="4">The sequence shown here is derived from an EMBL/GenBank/DDBJ whole genome shotgun (WGS) entry which is preliminary data.</text>
</comment>
<dbReference type="SUPFAM" id="SSF46689">
    <property type="entry name" value="Homeodomain-like"/>
    <property type="match status" value="1"/>
</dbReference>
<dbReference type="PANTHER" id="PTHR43479">
    <property type="entry name" value="ACREF/ENVCD OPERON REPRESSOR-RELATED"/>
    <property type="match status" value="1"/>
</dbReference>
<evidence type="ECO:0000256" key="2">
    <source>
        <dbReference type="PROSITE-ProRule" id="PRU00335"/>
    </source>
</evidence>
<keyword evidence="5" id="KW-1185">Reference proteome</keyword>
<dbReference type="InterPro" id="IPR001647">
    <property type="entry name" value="HTH_TetR"/>
</dbReference>
<reference evidence="4" key="1">
    <citation type="submission" date="2006-05" db="EMBL/GenBank/DDBJ databases">
        <title>Annotation of the draft genome assembly of Desulfuromonas acetoxidans DSM 684.</title>
        <authorList>
            <consortium name="US DOE Joint Genome Institute (JGI-ORNL)"/>
            <person name="Larimer F."/>
            <person name="Land M."/>
            <person name="Hauser L."/>
        </authorList>
    </citation>
    <scope>NUCLEOTIDE SEQUENCE [LARGE SCALE GENOMIC DNA]</scope>
    <source>
        <strain evidence="4">DSM 684</strain>
    </source>
</reference>
<keyword evidence="1 2" id="KW-0238">DNA-binding</keyword>
<dbReference type="EMBL" id="AAEW02000003">
    <property type="protein sequence ID" value="EAT16819.1"/>
    <property type="molecule type" value="Genomic_DNA"/>
</dbReference>
<dbReference type="Gene3D" id="1.10.357.10">
    <property type="entry name" value="Tetracycline Repressor, domain 2"/>
    <property type="match status" value="1"/>
</dbReference>
<dbReference type="PROSITE" id="PS50977">
    <property type="entry name" value="HTH_TETR_2"/>
    <property type="match status" value="1"/>
</dbReference>
<dbReference type="Proteomes" id="UP000005695">
    <property type="component" value="Unassembled WGS sequence"/>
</dbReference>
<sequence>MSGKREENKRLTRLSILDAARMLFIRKGFELTRIEDLARQAEIGKGTVYSYFSSKEQILIELIGEERQKLVGRFEQRNDDNAPVSEQILTLFLCQFNYAQEHREISRIMFRESLFPVKPSIHQRHQVDNTYLNAVVALVRLGQQRGEINVHCDPLSTAIIFYNHYTMAISAWYMGYIETEHMVTNLRHLIETAIHGLQTSNNEPTTVQPLKLARLSAAPLESS</sequence>